<proteinExistence type="predicted"/>
<organism evidence="1 2">
    <name type="scientific">Kingella oralis ATCC 51147</name>
    <dbReference type="NCBI Taxonomy" id="629741"/>
    <lineage>
        <taxon>Bacteria</taxon>
        <taxon>Pseudomonadati</taxon>
        <taxon>Pseudomonadota</taxon>
        <taxon>Betaproteobacteria</taxon>
        <taxon>Neisseriales</taxon>
        <taxon>Neisseriaceae</taxon>
        <taxon>Kingella</taxon>
    </lineage>
</organism>
<reference evidence="1" key="1">
    <citation type="submission" date="2009-04" db="EMBL/GenBank/DDBJ databases">
        <authorList>
            <person name="Weinstock G."/>
            <person name="Sodergren E."/>
            <person name="Clifton S."/>
            <person name="Fulton L."/>
            <person name="Fulton B."/>
            <person name="Courtney L."/>
            <person name="Fronick C."/>
            <person name="Harrison M."/>
            <person name="Strong C."/>
            <person name="Farmer C."/>
            <person name="Delahaunty K."/>
            <person name="Markovic C."/>
            <person name="Hall O."/>
            <person name="Minx P."/>
            <person name="Tomlinson C."/>
            <person name="Mitreva M."/>
            <person name="Nelson J."/>
            <person name="Hou S."/>
            <person name="Wollam A."/>
            <person name="Pepin K.H."/>
            <person name="Johnson M."/>
            <person name="Bhonagiri V."/>
            <person name="Nash W.E."/>
            <person name="Warren W."/>
            <person name="Chinwalla A."/>
            <person name="Mardis E.R."/>
            <person name="Wilson R.K."/>
        </authorList>
    </citation>
    <scope>NUCLEOTIDE SEQUENCE [LARGE SCALE GENOMIC DNA]</scope>
    <source>
        <strain evidence="1">ATCC 51147</strain>
    </source>
</reference>
<keyword evidence="2" id="KW-1185">Reference proteome</keyword>
<dbReference type="HOGENOM" id="CLU_3217399_0_0_4"/>
<protein>
    <submittedName>
        <fullName evidence="1">Uncharacterized protein</fullName>
    </submittedName>
</protein>
<evidence type="ECO:0000313" key="1">
    <source>
        <dbReference type="EMBL" id="EEP68830.1"/>
    </source>
</evidence>
<name>C4GF25_9NEIS</name>
<accession>C4GF25</accession>
<comment type="caution">
    <text evidence="1">The sequence shown here is derived from an EMBL/GenBank/DDBJ whole genome shotgun (WGS) entry which is preliminary data.</text>
</comment>
<dbReference type="EMBL" id="ACJW02000002">
    <property type="protein sequence ID" value="EEP68830.1"/>
    <property type="molecule type" value="Genomic_DNA"/>
</dbReference>
<evidence type="ECO:0000313" key="2">
    <source>
        <dbReference type="Proteomes" id="UP000003009"/>
    </source>
</evidence>
<gene>
    <name evidence="1" type="ORF">GCWU000324_00734</name>
</gene>
<dbReference type="Proteomes" id="UP000003009">
    <property type="component" value="Unassembled WGS sequence"/>
</dbReference>
<sequence>MFFRLPLDGQPECGDCKLLLAWATSLFTLRRGIVGICATQAVGQ</sequence>
<dbReference type="AlphaFoldDB" id="C4GF25"/>